<dbReference type="Pfam" id="PF03473">
    <property type="entry name" value="MOSC"/>
    <property type="match status" value="1"/>
</dbReference>
<dbReference type="InterPro" id="IPR005302">
    <property type="entry name" value="MoCF_Sase_C"/>
</dbReference>
<dbReference type="PROSITE" id="PS51340">
    <property type="entry name" value="MOSC"/>
    <property type="match status" value="1"/>
</dbReference>
<dbReference type="GO" id="GO:0030151">
    <property type="term" value="F:molybdenum ion binding"/>
    <property type="evidence" value="ECO:0007669"/>
    <property type="project" value="InterPro"/>
</dbReference>
<evidence type="ECO:0000313" key="3">
    <source>
        <dbReference type="Proteomes" id="UP000046155"/>
    </source>
</evidence>
<dbReference type="AlphaFoldDB" id="A0A0B7MHU8"/>
<dbReference type="PANTHER" id="PTHR36930:SF1">
    <property type="entry name" value="MOSC DOMAIN-CONTAINING PROTEIN"/>
    <property type="match status" value="1"/>
</dbReference>
<keyword evidence="3" id="KW-1185">Reference proteome</keyword>
<organism evidence="2 3">
    <name type="scientific">Syntrophaceticus schinkii</name>
    <dbReference type="NCBI Taxonomy" id="499207"/>
    <lineage>
        <taxon>Bacteria</taxon>
        <taxon>Bacillati</taxon>
        <taxon>Bacillota</taxon>
        <taxon>Clostridia</taxon>
        <taxon>Thermoanaerobacterales</taxon>
        <taxon>Thermoanaerobacterales Family III. Incertae Sedis</taxon>
        <taxon>Syntrophaceticus</taxon>
    </lineage>
</organism>
<name>A0A0B7MHU8_9FIRM</name>
<sequence length="152" mass="16373">MGKIIAVCTSENTGERKKNNGQGMLLVNHGLEGDAHAGDWHRQVSLLAMESIKKMQDKGLDVGPGDFAENLTTEGIELVSLPIGTKLRLGEEAMGEVTQIGKKCHNRCAIYYQAGDCVMPREGIFIRILQGGQVRAGDIIEVVGDSHPGESD</sequence>
<protein>
    <submittedName>
        <fullName evidence="2">MOSC domain containing protein</fullName>
    </submittedName>
</protein>
<dbReference type="RefSeq" id="WP_044663914.1">
    <property type="nucleotide sequence ID" value="NZ_CDRZ01000016.1"/>
</dbReference>
<dbReference type="Gene3D" id="2.40.33.20">
    <property type="entry name" value="PK beta-barrel domain-like"/>
    <property type="match status" value="1"/>
</dbReference>
<dbReference type="Proteomes" id="UP000046155">
    <property type="component" value="Unassembled WGS sequence"/>
</dbReference>
<evidence type="ECO:0000313" key="2">
    <source>
        <dbReference type="EMBL" id="CEO87561.1"/>
    </source>
</evidence>
<dbReference type="PANTHER" id="PTHR36930">
    <property type="entry name" value="METAL-SULFUR CLUSTER BIOSYNTHESIS PROTEINS YUAD-RELATED"/>
    <property type="match status" value="1"/>
</dbReference>
<proteinExistence type="predicted"/>
<reference evidence="3" key="1">
    <citation type="submission" date="2015-01" db="EMBL/GenBank/DDBJ databases">
        <authorList>
            <person name="Manzoor Shahid"/>
            <person name="Zubair Saima"/>
        </authorList>
    </citation>
    <scope>NUCLEOTIDE SEQUENCE [LARGE SCALE GENOMIC DNA]</scope>
    <source>
        <strain evidence="3">Sp3</strain>
    </source>
</reference>
<dbReference type="GO" id="GO:0030170">
    <property type="term" value="F:pyridoxal phosphate binding"/>
    <property type="evidence" value="ECO:0007669"/>
    <property type="project" value="InterPro"/>
</dbReference>
<dbReference type="EMBL" id="CDRZ01000016">
    <property type="protein sequence ID" value="CEO87561.1"/>
    <property type="molecule type" value="Genomic_DNA"/>
</dbReference>
<dbReference type="InterPro" id="IPR052716">
    <property type="entry name" value="MOSC_domain"/>
</dbReference>
<dbReference type="InterPro" id="IPR011037">
    <property type="entry name" value="Pyrv_Knase-like_insert_dom_sf"/>
</dbReference>
<gene>
    <name evidence="2" type="ORF">SSCH_1120005</name>
</gene>
<evidence type="ECO:0000259" key="1">
    <source>
        <dbReference type="PROSITE" id="PS51340"/>
    </source>
</evidence>
<dbReference type="GO" id="GO:0003824">
    <property type="term" value="F:catalytic activity"/>
    <property type="evidence" value="ECO:0007669"/>
    <property type="project" value="InterPro"/>
</dbReference>
<accession>A0A0B7MHU8</accession>
<feature type="domain" description="MOSC" evidence="1">
    <location>
        <begin position="10"/>
        <end position="143"/>
    </location>
</feature>
<dbReference type="OrthoDB" id="9794429at2"/>
<dbReference type="SUPFAM" id="SSF50800">
    <property type="entry name" value="PK beta-barrel domain-like"/>
    <property type="match status" value="1"/>
</dbReference>